<protein>
    <submittedName>
        <fullName evidence="2">Uncharacterized protein</fullName>
    </submittedName>
</protein>
<evidence type="ECO:0000313" key="2">
    <source>
        <dbReference type="EMBL" id="WRT64708.1"/>
    </source>
</evidence>
<keyword evidence="3" id="KW-1185">Reference proteome</keyword>
<reference evidence="2 3" key="1">
    <citation type="submission" date="2024-01" db="EMBL/GenBank/DDBJ databases">
        <title>Comparative genomics of Cryptococcus and Kwoniella reveals pathogenesis evolution and contrasting modes of karyotype evolution via chromosome fusion or intercentromeric recombination.</title>
        <authorList>
            <person name="Coelho M.A."/>
            <person name="David-Palma M."/>
            <person name="Shea T."/>
            <person name="Bowers K."/>
            <person name="McGinley-Smith S."/>
            <person name="Mohammad A.W."/>
            <person name="Gnirke A."/>
            <person name="Yurkov A.M."/>
            <person name="Nowrousian M."/>
            <person name="Sun S."/>
            <person name="Cuomo C.A."/>
            <person name="Heitman J."/>
        </authorList>
    </citation>
    <scope>NUCLEOTIDE SEQUENCE [LARGE SCALE GENOMIC DNA]</scope>
    <source>
        <strain evidence="2">CBS 11374</strain>
    </source>
</reference>
<dbReference type="Proteomes" id="UP001329825">
    <property type="component" value="Chromosome 2"/>
</dbReference>
<accession>A0ABZ1CT51</accession>
<sequence>MMDDGMSEGEYVLNYWDDDPGSRRYCDGAGPIFAPFSAPSAGSRSRFNSKSKSSDRPPVPSLYEEIEHQKSLYHSEITDSVITPEPDTINENGAITHQSTYDQTTTPSAPSRTSLESVNPDPSTVSSIPSTNISIPFTVRQL</sequence>
<dbReference type="RefSeq" id="XP_062789448.1">
    <property type="nucleotide sequence ID" value="XM_062933397.1"/>
</dbReference>
<gene>
    <name evidence="2" type="ORF">IL334_001642</name>
</gene>
<evidence type="ECO:0000313" key="3">
    <source>
        <dbReference type="Proteomes" id="UP001329825"/>
    </source>
</evidence>
<dbReference type="GeneID" id="87953773"/>
<proteinExistence type="predicted"/>
<name>A0ABZ1CT51_9TREE</name>
<dbReference type="EMBL" id="CP141882">
    <property type="protein sequence ID" value="WRT64708.1"/>
    <property type="molecule type" value="Genomic_DNA"/>
</dbReference>
<feature type="region of interest" description="Disordered" evidence="1">
    <location>
        <begin position="82"/>
        <end position="131"/>
    </location>
</feature>
<evidence type="ECO:0000256" key="1">
    <source>
        <dbReference type="SAM" id="MobiDB-lite"/>
    </source>
</evidence>
<organism evidence="2 3">
    <name type="scientific">Kwoniella shivajii</name>
    <dbReference type="NCBI Taxonomy" id="564305"/>
    <lineage>
        <taxon>Eukaryota</taxon>
        <taxon>Fungi</taxon>
        <taxon>Dikarya</taxon>
        <taxon>Basidiomycota</taxon>
        <taxon>Agaricomycotina</taxon>
        <taxon>Tremellomycetes</taxon>
        <taxon>Tremellales</taxon>
        <taxon>Cryptococcaceae</taxon>
        <taxon>Kwoniella</taxon>
    </lineage>
</organism>
<feature type="compositionally biased region" description="Polar residues" evidence="1">
    <location>
        <begin position="89"/>
        <end position="131"/>
    </location>
</feature>
<feature type="region of interest" description="Disordered" evidence="1">
    <location>
        <begin position="27"/>
        <end position="60"/>
    </location>
</feature>